<keyword evidence="4" id="KW-1185">Reference proteome</keyword>
<dbReference type="KEGG" id="snw:BBN63_05195"/>
<keyword evidence="2" id="KW-0732">Signal</keyword>
<feature type="compositionally biased region" description="Low complexity" evidence="1">
    <location>
        <begin position="46"/>
        <end position="61"/>
    </location>
</feature>
<organism evidence="3 4">
    <name type="scientific">Streptomyces niveus</name>
    <name type="common">Streptomyces spheroides</name>
    <dbReference type="NCBI Taxonomy" id="193462"/>
    <lineage>
        <taxon>Bacteria</taxon>
        <taxon>Bacillati</taxon>
        <taxon>Actinomycetota</taxon>
        <taxon>Actinomycetes</taxon>
        <taxon>Kitasatosporales</taxon>
        <taxon>Streptomycetaceae</taxon>
        <taxon>Streptomyces</taxon>
    </lineage>
</organism>
<evidence type="ECO:0000256" key="2">
    <source>
        <dbReference type="SAM" id="SignalP"/>
    </source>
</evidence>
<dbReference type="AlphaFoldDB" id="A0A1U9R2E7"/>
<feature type="signal peptide" evidence="2">
    <location>
        <begin position="1"/>
        <end position="19"/>
    </location>
</feature>
<gene>
    <name evidence="3" type="ORF">BBN63_05195</name>
</gene>
<evidence type="ECO:0000256" key="1">
    <source>
        <dbReference type="SAM" id="MobiDB-lite"/>
    </source>
</evidence>
<protein>
    <submittedName>
        <fullName evidence="3">Uncharacterized protein</fullName>
    </submittedName>
</protein>
<feature type="region of interest" description="Disordered" evidence="1">
    <location>
        <begin position="22"/>
        <end position="99"/>
    </location>
</feature>
<name>A0A1U9R2E7_STRNV</name>
<sequence>MLLVLLALLGMSLDPCVSAVRGAEPRPAASTPPEPAGEGHHDTAMAAQTAPARTGRRAAGPRAGGDSRPSRPPYGGSAAAPPRSGPVAAPPVRRMVLRC</sequence>
<evidence type="ECO:0000313" key="4">
    <source>
        <dbReference type="Proteomes" id="UP000189677"/>
    </source>
</evidence>
<feature type="chain" id="PRO_5013205509" evidence="2">
    <location>
        <begin position="20"/>
        <end position="99"/>
    </location>
</feature>
<dbReference type="EMBL" id="CP018047">
    <property type="protein sequence ID" value="AQU70676.1"/>
    <property type="molecule type" value="Genomic_DNA"/>
</dbReference>
<accession>A0A1U9R2E7</accession>
<dbReference type="Proteomes" id="UP000189677">
    <property type="component" value="Chromosome"/>
</dbReference>
<reference evidence="3 4" key="1">
    <citation type="submission" date="2016-11" db="EMBL/GenBank/DDBJ databases">
        <title>Complete genome sequence of Streptomyces niveus SCSIO 3406.</title>
        <authorList>
            <person name="Zhu Q."/>
            <person name="Cheng W."/>
            <person name="Song Y."/>
            <person name="Li Q."/>
            <person name="Ju J."/>
        </authorList>
    </citation>
    <scope>NUCLEOTIDE SEQUENCE [LARGE SCALE GENOMIC DNA]</scope>
    <source>
        <strain evidence="3 4">SCSIO 3406</strain>
    </source>
</reference>
<evidence type="ECO:0000313" key="3">
    <source>
        <dbReference type="EMBL" id="AQU70676.1"/>
    </source>
</evidence>
<proteinExistence type="predicted"/>